<gene>
    <name evidence="1" type="ORF">JZ786_15290</name>
</gene>
<dbReference type="Proteomes" id="UP000663505">
    <property type="component" value="Chromosome"/>
</dbReference>
<evidence type="ECO:0008006" key="3">
    <source>
        <dbReference type="Google" id="ProtNLM"/>
    </source>
</evidence>
<dbReference type="KEGG" id="afx:JZ786_15290"/>
<accession>A0A9X7VWG7</accession>
<name>A0A9X7VWG7_9BACL</name>
<dbReference type="RefSeq" id="WP_206655271.1">
    <property type="nucleotide sequence ID" value="NZ_CP071182.1"/>
</dbReference>
<reference evidence="1 2" key="1">
    <citation type="submission" date="2021-02" db="EMBL/GenBank/DDBJ databases">
        <title>Alicyclobacillus curvatus sp. nov. and Alicyclobacillus mengziensis sp. nov., two acidophilic bacteria isolated from acid mine drainage.</title>
        <authorList>
            <person name="Huang Y."/>
        </authorList>
    </citation>
    <scope>NUCLEOTIDE SEQUENCE [LARGE SCALE GENOMIC DNA]</scope>
    <source>
        <strain evidence="1 2">S30H14</strain>
    </source>
</reference>
<dbReference type="EMBL" id="CP071182">
    <property type="protein sequence ID" value="QSO45899.1"/>
    <property type="molecule type" value="Genomic_DNA"/>
</dbReference>
<proteinExistence type="predicted"/>
<evidence type="ECO:0000313" key="1">
    <source>
        <dbReference type="EMBL" id="QSO45899.1"/>
    </source>
</evidence>
<protein>
    <recommendedName>
        <fullName evidence="3">Competence protein ComGF</fullName>
    </recommendedName>
</protein>
<keyword evidence="2" id="KW-1185">Reference proteome</keyword>
<evidence type="ECO:0000313" key="2">
    <source>
        <dbReference type="Proteomes" id="UP000663505"/>
    </source>
</evidence>
<dbReference type="AlphaFoldDB" id="A0A9X7VWG7"/>
<organism evidence="1 2">
    <name type="scientific">Alicyclobacillus mengziensis</name>
    <dbReference type="NCBI Taxonomy" id="2931921"/>
    <lineage>
        <taxon>Bacteria</taxon>
        <taxon>Bacillati</taxon>
        <taxon>Bacillota</taxon>
        <taxon>Bacilli</taxon>
        <taxon>Bacillales</taxon>
        <taxon>Alicyclobacillaceae</taxon>
        <taxon>Alicyclobacillus</taxon>
    </lineage>
</organism>
<sequence>MLLSLTISALLVSLVFQSLLALTQGEHALGHQFETAAMWNNASRVLREDVHGASTLNISAGALILQEADGRVFRYVVNPSGQLVRTQSGGGTAVVAVGVTAMSCTALNQVLSLRLVFQDGFSGDLVVSTLP</sequence>